<keyword evidence="6 7" id="KW-0472">Membrane</keyword>
<evidence type="ECO:0000256" key="2">
    <source>
        <dbReference type="ARBA" id="ARBA00007400"/>
    </source>
</evidence>
<comment type="subcellular location">
    <subcellularLocation>
        <location evidence="1">Cell membrane</location>
        <topology evidence="1">Multi-pass membrane protein</topology>
    </subcellularLocation>
</comment>
<dbReference type="RefSeq" id="WP_183570183.1">
    <property type="nucleotide sequence ID" value="NZ_CBCSLB010000024.1"/>
</dbReference>
<feature type="transmembrane region" description="Helical" evidence="7">
    <location>
        <begin position="238"/>
        <end position="258"/>
    </location>
</feature>
<evidence type="ECO:0000256" key="5">
    <source>
        <dbReference type="ARBA" id="ARBA00022989"/>
    </source>
</evidence>
<keyword evidence="4 7" id="KW-0812">Transmembrane</keyword>
<gene>
    <name evidence="9" type="ORF">FHS16_005579</name>
</gene>
<keyword evidence="3" id="KW-1003">Cell membrane</keyword>
<dbReference type="EMBL" id="JACHXW010000025">
    <property type="protein sequence ID" value="MBB3155471.1"/>
    <property type="molecule type" value="Genomic_DNA"/>
</dbReference>
<evidence type="ECO:0000313" key="10">
    <source>
        <dbReference type="Proteomes" id="UP000518605"/>
    </source>
</evidence>
<feature type="transmembrane region" description="Helical" evidence="7">
    <location>
        <begin position="94"/>
        <end position="111"/>
    </location>
</feature>
<evidence type="ECO:0000259" key="8">
    <source>
        <dbReference type="Pfam" id="PF01757"/>
    </source>
</evidence>
<protein>
    <submittedName>
        <fullName evidence="9">Peptidoglycan/LPS O-acetylase OafA/YrhL</fullName>
    </submittedName>
</protein>
<dbReference type="GO" id="GO:0009246">
    <property type="term" value="P:enterobacterial common antigen biosynthetic process"/>
    <property type="evidence" value="ECO:0007669"/>
    <property type="project" value="TreeGrafter"/>
</dbReference>
<evidence type="ECO:0000256" key="3">
    <source>
        <dbReference type="ARBA" id="ARBA00022475"/>
    </source>
</evidence>
<keyword evidence="10" id="KW-1185">Reference proteome</keyword>
<name>A0A7W5GD15_9BACL</name>
<organism evidence="9 10">
    <name type="scientific">Paenibacillus endophyticus</name>
    <dbReference type="NCBI Taxonomy" id="1294268"/>
    <lineage>
        <taxon>Bacteria</taxon>
        <taxon>Bacillati</taxon>
        <taxon>Bacillota</taxon>
        <taxon>Bacilli</taxon>
        <taxon>Bacillales</taxon>
        <taxon>Paenibacillaceae</taxon>
        <taxon>Paenibacillus</taxon>
    </lineage>
</organism>
<feature type="transmembrane region" description="Helical" evidence="7">
    <location>
        <begin position="174"/>
        <end position="191"/>
    </location>
</feature>
<dbReference type="Pfam" id="PF01757">
    <property type="entry name" value="Acyl_transf_3"/>
    <property type="match status" value="1"/>
</dbReference>
<feature type="transmembrane region" description="Helical" evidence="7">
    <location>
        <begin position="308"/>
        <end position="330"/>
    </location>
</feature>
<evidence type="ECO:0000256" key="4">
    <source>
        <dbReference type="ARBA" id="ARBA00022692"/>
    </source>
</evidence>
<comment type="similarity">
    <text evidence="2">Belongs to the acyltransferase 3 family.</text>
</comment>
<dbReference type="GO" id="GO:0016413">
    <property type="term" value="F:O-acetyltransferase activity"/>
    <property type="evidence" value="ECO:0007669"/>
    <property type="project" value="TreeGrafter"/>
</dbReference>
<feature type="domain" description="Acyltransferase 3" evidence="8">
    <location>
        <begin position="11"/>
        <end position="360"/>
    </location>
</feature>
<dbReference type="PANTHER" id="PTHR40074:SF2">
    <property type="entry name" value="O-ACETYLTRANSFERASE WECH"/>
    <property type="match status" value="1"/>
</dbReference>
<dbReference type="GO" id="GO:0005886">
    <property type="term" value="C:plasma membrane"/>
    <property type="evidence" value="ECO:0007669"/>
    <property type="project" value="UniProtKB-SubCell"/>
</dbReference>
<dbReference type="AlphaFoldDB" id="A0A7W5GD15"/>
<dbReference type="InterPro" id="IPR002656">
    <property type="entry name" value="Acyl_transf_3_dom"/>
</dbReference>
<keyword evidence="5 7" id="KW-1133">Transmembrane helix</keyword>
<feature type="transmembrane region" description="Helical" evidence="7">
    <location>
        <begin position="284"/>
        <end position="301"/>
    </location>
</feature>
<evidence type="ECO:0000256" key="1">
    <source>
        <dbReference type="ARBA" id="ARBA00004651"/>
    </source>
</evidence>
<evidence type="ECO:0000313" key="9">
    <source>
        <dbReference type="EMBL" id="MBB3155471.1"/>
    </source>
</evidence>
<dbReference type="PANTHER" id="PTHR40074">
    <property type="entry name" value="O-ACETYLTRANSFERASE WECH"/>
    <property type="match status" value="1"/>
</dbReference>
<feature type="transmembrane region" description="Helical" evidence="7">
    <location>
        <begin position="203"/>
        <end position="226"/>
    </location>
</feature>
<feature type="transmembrane region" description="Helical" evidence="7">
    <location>
        <begin position="56"/>
        <end position="74"/>
    </location>
</feature>
<feature type="transmembrane region" description="Helical" evidence="7">
    <location>
        <begin position="15"/>
        <end position="36"/>
    </location>
</feature>
<proteinExistence type="inferred from homology"/>
<reference evidence="9 10" key="1">
    <citation type="submission" date="2020-08" db="EMBL/GenBank/DDBJ databases">
        <title>Genomic Encyclopedia of Type Strains, Phase III (KMG-III): the genomes of soil and plant-associated and newly described type strains.</title>
        <authorList>
            <person name="Whitman W."/>
        </authorList>
    </citation>
    <scope>NUCLEOTIDE SEQUENCE [LARGE SCALE GENOMIC DNA]</scope>
    <source>
        <strain evidence="9 10">CECT 8234</strain>
    </source>
</reference>
<sequence length="394" mass="44942">MAQAAKRPYIPELDLVRAFGILAVIMIHATSSVVASYDHQAALYPLYVFLNTAAKFAVPVFVFLSGFVLFYNYYDKPFTAGTIGQFYKKRMSKILMPFLLFSIFYFAYTRFMQFGFVDVQTFIGYFTTTKFLNMLLSGKTYTHLYFVIIIIQFYAISPLLLYAVKKFPFLGKHIIWIGMLVQWLFVYKLAGEWGVKSPGSYCFTYMLYFTAGAFIGIYYMKLAPWINLAKHAANPRKIAAAIGMWLLFLASSMLLFYFHYENRLYKTAVINTDLLEIIDEVRCITAGILLLQVSFWAYAAWNKAVVRALIHIGATSFGIYLVHPFILNLYRNTSSVGDPILYHAWVVGGFLAALLIPWAIVSLSAPIKWHWLLFGPLPTRKKKTSASVQPGIEA</sequence>
<evidence type="ECO:0000256" key="7">
    <source>
        <dbReference type="SAM" id="Phobius"/>
    </source>
</evidence>
<comment type="caution">
    <text evidence="9">The sequence shown here is derived from an EMBL/GenBank/DDBJ whole genome shotgun (WGS) entry which is preliminary data.</text>
</comment>
<feature type="transmembrane region" description="Helical" evidence="7">
    <location>
        <begin position="143"/>
        <end position="162"/>
    </location>
</feature>
<feature type="transmembrane region" description="Helical" evidence="7">
    <location>
        <begin position="342"/>
        <end position="361"/>
    </location>
</feature>
<accession>A0A7W5GD15</accession>
<evidence type="ECO:0000256" key="6">
    <source>
        <dbReference type="ARBA" id="ARBA00023136"/>
    </source>
</evidence>
<dbReference type="Proteomes" id="UP000518605">
    <property type="component" value="Unassembled WGS sequence"/>
</dbReference>